<feature type="region of interest" description="Disordered" evidence="1">
    <location>
        <begin position="83"/>
        <end position="145"/>
    </location>
</feature>
<feature type="compositionally biased region" description="Basic residues" evidence="1">
    <location>
        <begin position="126"/>
        <end position="143"/>
    </location>
</feature>
<proteinExistence type="predicted"/>
<protein>
    <submittedName>
        <fullName evidence="2">Uncharacterized protein</fullName>
    </submittedName>
</protein>
<dbReference type="Proteomes" id="UP000226031">
    <property type="component" value="Unassembled WGS sequence"/>
</dbReference>
<gene>
    <name evidence="2" type="ORF">GX50_03800</name>
</gene>
<keyword evidence="3" id="KW-1185">Reference proteome</keyword>
<organism evidence="2 3">
    <name type="scientific">[Emmonsia] crescens</name>
    <dbReference type="NCBI Taxonomy" id="73230"/>
    <lineage>
        <taxon>Eukaryota</taxon>
        <taxon>Fungi</taxon>
        <taxon>Dikarya</taxon>
        <taxon>Ascomycota</taxon>
        <taxon>Pezizomycotina</taxon>
        <taxon>Eurotiomycetes</taxon>
        <taxon>Eurotiomycetidae</taxon>
        <taxon>Onygenales</taxon>
        <taxon>Ajellomycetaceae</taxon>
        <taxon>Emergomyces</taxon>
    </lineage>
</organism>
<comment type="caution">
    <text evidence="2">The sequence shown here is derived from an EMBL/GenBank/DDBJ whole genome shotgun (WGS) entry which is preliminary data.</text>
</comment>
<name>A0A2B7ZK94_9EURO</name>
<sequence length="311" mass="36365">MQNVGMQAHPMHSARPRPLRSDVLLVDFSSEKRDMSKHNDFDIRATTEDRRWMPKSKLRRHRPKLKRSKVNWYIVRRWERRRRRSSCSRGTTGGEDRREGCNGGRGNKKRSPGLGRRVRIEEEDKKKRRKRRRRRRRRRKRKKAESVGWELGDGLKLAAERVAMGNGTPEWGGESIHRSRARQHCVTWYLLVHDGWRPTASFHRNSRHGKKEQSPVSSNYLPCLTIPHVSSLFNKKRSSSGASVSRGYIYPKAGRHGNKDKDVAMENGSLQPDSLSMVEKRRNRVSDSASLHRWILVPRSTYVYQSSQKKL</sequence>
<evidence type="ECO:0000313" key="3">
    <source>
        <dbReference type="Proteomes" id="UP000226031"/>
    </source>
</evidence>
<evidence type="ECO:0000313" key="2">
    <source>
        <dbReference type="EMBL" id="PGH33412.1"/>
    </source>
</evidence>
<evidence type="ECO:0000256" key="1">
    <source>
        <dbReference type="SAM" id="MobiDB-lite"/>
    </source>
</evidence>
<dbReference type="AlphaFoldDB" id="A0A2B7ZK94"/>
<reference evidence="2 3" key="1">
    <citation type="submission" date="2017-10" db="EMBL/GenBank/DDBJ databases">
        <title>Comparative genomics in systemic dimorphic fungi from Ajellomycetaceae.</title>
        <authorList>
            <person name="Munoz J.F."/>
            <person name="Mcewen J.G."/>
            <person name="Clay O.K."/>
            <person name="Cuomo C.A."/>
        </authorList>
    </citation>
    <scope>NUCLEOTIDE SEQUENCE [LARGE SCALE GENOMIC DNA]</scope>
    <source>
        <strain evidence="2 3">UAMH4076</strain>
    </source>
</reference>
<accession>A0A2B7ZK94</accession>
<dbReference type="EMBL" id="PDND01000064">
    <property type="protein sequence ID" value="PGH33412.1"/>
    <property type="molecule type" value="Genomic_DNA"/>
</dbReference>